<reference evidence="6 7" key="1">
    <citation type="journal article" date="2019" name="Int. J. Syst. Evol. Microbiol.">
        <title>The Global Catalogue of Microorganisms (GCM) 10K type strain sequencing project: providing services to taxonomists for standard genome sequencing and annotation.</title>
        <authorList>
            <consortium name="The Broad Institute Genomics Platform"/>
            <consortium name="The Broad Institute Genome Sequencing Center for Infectious Disease"/>
            <person name="Wu L."/>
            <person name="Ma J."/>
        </authorList>
    </citation>
    <scope>NUCLEOTIDE SEQUENCE [LARGE SCALE GENOMIC DNA]</scope>
    <source>
        <strain evidence="6 7">JCM 15481</strain>
    </source>
</reference>
<dbReference type="Pfam" id="PF01451">
    <property type="entry name" value="LMWPc"/>
    <property type="match status" value="1"/>
</dbReference>
<name>A0ABN1ZJR0_9ACTN</name>
<dbReference type="PANTHER" id="PTHR11717:SF7">
    <property type="entry name" value="LOW MOLECULAR WEIGHT PHOSPHOTYROSINE PROTEIN PHOSPHATASE"/>
    <property type="match status" value="1"/>
</dbReference>
<gene>
    <name evidence="6" type="ORF">GCM10009802_54790</name>
</gene>
<dbReference type="PRINTS" id="PR00719">
    <property type="entry name" value="LMWPTPASE"/>
</dbReference>
<feature type="domain" description="Phosphotyrosine protein phosphatase I" evidence="5">
    <location>
        <begin position="12"/>
        <end position="161"/>
    </location>
</feature>
<comment type="similarity">
    <text evidence="1">Belongs to the low molecular weight phosphotyrosine protein phosphatase family.</text>
</comment>
<accession>A0ABN1ZJR0</accession>
<dbReference type="Proteomes" id="UP001500443">
    <property type="component" value="Unassembled WGS sequence"/>
</dbReference>
<organism evidence="6 7">
    <name type="scientific">Streptomyces synnematoformans</name>
    <dbReference type="NCBI Taxonomy" id="415721"/>
    <lineage>
        <taxon>Bacteria</taxon>
        <taxon>Bacillati</taxon>
        <taxon>Actinomycetota</taxon>
        <taxon>Actinomycetes</taxon>
        <taxon>Kitasatosporales</taxon>
        <taxon>Streptomycetaceae</taxon>
        <taxon>Streptomyces</taxon>
    </lineage>
</organism>
<evidence type="ECO:0000256" key="2">
    <source>
        <dbReference type="ARBA" id="ARBA00013064"/>
    </source>
</evidence>
<dbReference type="SMART" id="SM00226">
    <property type="entry name" value="LMWPc"/>
    <property type="match status" value="1"/>
</dbReference>
<sequence>MRTSERPDPAPFRVCFVCTGNICRSPMAEAVFRARVAEAGLDVEIEVDSAGTDGWHVGEAADPRAAAVLSRHGYELKHTARQFTPDWFAERDLVLGLDSGHVRRLLKIAPTPIDAEKVRLLLSFAPDLDLTDVEDPYYGGARGFEEALELIEAAAAGLLQAVRDELAARP</sequence>
<evidence type="ECO:0000256" key="3">
    <source>
        <dbReference type="ARBA" id="ARBA00022801"/>
    </source>
</evidence>
<dbReference type="InterPro" id="IPR050438">
    <property type="entry name" value="LMW_PTPase"/>
</dbReference>
<evidence type="ECO:0000259" key="5">
    <source>
        <dbReference type="SMART" id="SM00226"/>
    </source>
</evidence>
<dbReference type="EC" id="3.1.3.48" evidence="2"/>
<dbReference type="InterPro" id="IPR036196">
    <property type="entry name" value="Ptyr_pPase_sf"/>
</dbReference>
<keyword evidence="4" id="KW-0904">Protein phosphatase</keyword>
<comment type="caution">
    <text evidence="6">The sequence shown here is derived from an EMBL/GenBank/DDBJ whole genome shotgun (WGS) entry which is preliminary data.</text>
</comment>
<keyword evidence="3" id="KW-0378">Hydrolase</keyword>
<dbReference type="CDD" id="cd16343">
    <property type="entry name" value="LMWPTP"/>
    <property type="match status" value="1"/>
</dbReference>
<dbReference type="EMBL" id="BAAAPF010000266">
    <property type="protein sequence ID" value="GAA1500016.1"/>
    <property type="molecule type" value="Genomic_DNA"/>
</dbReference>
<evidence type="ECO:0000313" key="7">
    <source>
        <dbReference type="Proteomes" id="UP001500443"/>
    </source>
</evidence>
<dbReference type="PANTHER" id="PTHR11717">
    <property type="entry name" value="LOW MOLECULAR WEIGHT PROTEIN TYROSINE PHOSPHATASE"/>
    <property type="match status" value="1"/>
</dbReference>
<keyword evidence="7" id="KW-1185">Reference proteome</keyword>
<evidence type="ECO:0000256" key="4">
    <source>
        <dbReference type="ARBA" id="ARBA00022912"/>
    </source>
</evidence>
<dbReference type="Gene3D" id="3.40.50.2300">
    <property type="match status" value="1"/>
</dbReference>
<evidence type="ECO:0000256" key="1">
    <source>
        <dbReference type="ARBA" id="ARBA00011063"/>
    </source>
</evidence>
<dbReference type="InterPro" id="IPR023485">
    <property type="entry name" value="Ptyr_pPase"/>
</dbReference>
<dbReference type="SUPFAM" id="SSF52788">
    <property type="entry name" value="Phosphotyrosine protein phosphatases I"/>
    <property type="match status" value="1"/>
</dbReference>
<dbReference type="InterPro" id="IPR017867">
    <property type="entry name" value="Tyr_phospatase_low_mol_wt"/>
</dbReference>
<evidence type="ECO:0000313" key="6">
    <source>
        <dbReference type="EMBL" id="GAA1500016.1"/>
    </source>
</evidence>
<protein>
    <recommendedName>
        <fullName evidence="2">protein-tyrosine-phosphatase</fullName>
        <ecNumber evidence="2">3.1.3.48</ecNumber>
    </recommendedName>
</protein>
<proteinExistence type="inferred from homology"/>